<proteinExistence type="predicted"/>
<dbReference type="EMBL" id="LT607753">
    <property type="protein sequence ID" value="SCG67700.1"/>
    <property type="molecule type" value="Genomic_DNA"/>
</dbReference>
<protein>
    <submittedName>
        <fullName evidence="1">Uncharacterized protein</fullName>
    </submittedName>
</protein>
<dbReference type="RefSeq" id="WP_088977609.1">
    <property type="nucleotide sequence ID" value="NZ_LT607753.1"/>
</dbReference>
<keyword evidence="2" id="KW-1185">Reference proteome</keyword>
<dbReference type="Proteomes" id="UP000198215">
    <property type="component" value="Chromosome I"/>
</dbReference>
<sequence length="62" mass="6556">MTLVGIALLLLFLLALLVPVFARAVHRVNCDLATLAALPASVEPAPMDYASTDPSLDRLHAS</sequence>
<name>A0A1C5JAW0_9ACTN</name>
<dbReference type="AlphaFoldDB" id="A0A1C5JAW0"/>
<accession>A0A1C5JAW0</accession>
<reference evidence="2" key="1">
    <citation type="submission" date="2016-06" db="EMBL/GenBank/DDBJ databases">
        <authorList>
            <person name="Varghese N."/>
            <person name="Submissions Spin"/>
        </authorList>
    </citation>
    <scope>NUCLEOTIDE SEQUENCE [LARGE SCALE GENOMIC DNA]</scope>
    <source>
        <strain evidence="2">DSM 45161</strain>
    </source>
</reference>
<gene>
    <name evidence="1" type="ORF">GA0070614_4286</name>
</gene>
<evidence type="ECO:0000313" key="1">
    <source>
        <dbReference type="EMBL" id="SCG67700.1"/>
    </source>
</evidence>
<evidence type="ECO:0000313" key="2">
    <source>
        <dbReference type="Proteomes" id="UP000198215"/>
    </source>
</evidence>
<organism evidence="1 2">
    <name type="scientific">Micromonospora coxensis</name>
    <dbReference type="NCBI Taxonomy" id="356852"/>
    <lineage>
        <taxon>Bacteria</taxon>
        <taxon>Bacillati</taxon>
        <taxon>Actinomycetota</taxon>
        <taxon>Actinomycetes</taxon>
        <taxon>Micromonosporales</taxon>
        <taxon>Micromonosporaceae</taxon>
        <taxon>Micromonospora</taxon>
    </lineage>
</organism>